<dbReference type="InterPro" id="IPR020959">
    <property type="entry name" value="ArabinofuranosylTrfase_AftA_C"/>
</dbReference>
<feature type="transmembrane region" description="Helical" evidence="13">
    <location>
        <begin position="332"/>
        <end position="352"/>
    </location>
</feature>
<dbReference type="Pfam" id="PF12250">
    <property type="entry name" value="AftA_N"/>
    <property type="match status" value="2"/>
</dbReference>
<comment type="caution">
    <text evidence="16">The sequence shown here is derived from an EMBL/GenBank/DDBJ whole genome shotgun (WGS) entry which is preliminary data.</text>
</comment>
<feature type="transmembrane region" description="Helical" evidence="13">
    <location>
        <begin position="358"/>
        <end position="378"/>
    </location>
</feature>
<evidence type="ECO:0000256" key="8">
    <source>
        <dbReference type="ARBA" id="ARBA00022692"/>
    </source>
</evidence>
<comment type="subcellular location">
    <subcellularLocation>
        <location evidence="1">Cell membrane</location>
        <topology evidence="1">Multi-pass membrane protein</topology>
    </subcellularLocation>
</comment>
<comment type="pathway">
    <text evidence="2">Cell wall biogenesis; cell wall polysaccharide biosynthesis.</text>
</comment>
<keyword evidence="10 13" id="KW-0472">Membrane</keyword>
<evidence type="ECO:0000256" key="5">
    <source>
        <dbReference type="ARBA" id="ARBA00020482"/>
    </source>
</evidence>
<evidence type="ECO:0000256" key="6">
    <source>
        <dbReference type="ARBA" id="ARBA00022475"/>
    </source>
</evidence>
<feature type="transmembrane region" description="Helical" evidence="13">
    <location>
        <begin position="70"/>
        <end position="92"/>
    </location>
</feature>
<proteinExistence type="inferred from homology"/>
<evidence type="ECO:0000256" key="9">
    <source>
        <dbReference type="ARBA" id="ARBA00022989"/>
    </source>
</evidence>
<organism evidence="16 17">
    <name type="scientific">Mycobacterium kiyosense</name>
    <dbReference type="NCBI Taxonomy" id="2871094"/>
    <lineage>
        <taxon>Bacteria</taxon>
        <taxon>Bacillati</taxon>
        <taxon>Actinomycetota</taxon>
        <taxon>Actinomycetes</taxon>
        <taxon>Mycobacteriales</taxon>
        <taxon>Mycobacteriaceae</taxon>
        <taxon>Mycobacterium</taxon>
    </lineage>
</organism>
<sequence length="725" mass="77685">MGTSNIPLRDDGVATRPAEDLPQAAHLTMRNALATLGQMAVAALVATAVAVVSLTAISRVQWPAYPSSNQLHALTTVGQVGCLAGLLAVGLVWRHSRWRRLAQLGGLVFVSAFTVVTLGMPLGATKLYLFGISVDQQFRTEYLTRLADSPALRDMTYQGLPPFYPPGWFWIGGRAAALTGTPAWEMFKPWAITSITVAVAAALVLWWQLIRFEYALLVTTATAAVTLAYSSPEPYAAMITVLLPPVFVLTWSGLLAGTRPSPLAERHASVTAEAERHASVAVGENAVGRHASVTAEAERHASVAVGENAVGRHASVTAEAERHASVAVGENAVGRSGWAAIVGAGLFLGFAANWYTLLFGFSAFTVTLMALGLAAARWRAHGFAAALDPLRRLAVIGLIAAAIAATTWLPYLLRTLSSPISNSGSAFHYLPADGAQLTFPMLQFSLLGAICLLGTLWLVIRARSSVRAGGLAIGVAAVYLWSLLSMLTTLARTTLLSFRLQPTLSVLLVAAGVFGFIEAVHALVPRSRAVFPVAAAVGLTGAIAFSQDIPDVLRPDLTIAYTDTGGDGQRGDRRPPGSEKYYPAVDAAIRKVTGRPRDQTVVLTADYSFLSFYPYWGFQGLTSHYANPLAQFDKRAAQIESWTQLKTADELIHALDNLPWPPPTVFLMRRGANNTYTLRLAEDVYPNQPNVRRYTVDFKAALFADPRFAVETIGPFVVAVRKPGA</sequence>
<feature type="transmembrane region" description="Helical" evidence="13">
    <location>
        <begin position="503"/>
        <end position="524"/>
    </location>
</feature>
<comment type="catalytic activity">
    <reaction evidence="12">
        <text>Adds an alpha-D-arabinofuranosyl group from trans,octacis-decaprenylphospho-beta-D-arabinofuranose at the 5-O-position of the eighth, tenth and twelfth galactofuranose unit of the galactofuranan chain of [beta-D-galactofuranosyl-(1-&gt;5)-beta-D-galactofuranosyl-(1-&gt;6)]14-beta-D-galactofuranosyl-(1-&gt;5)-beta-D-galactofuranosyl-(1-&gt;4)-alpha-L-rhamnopyranosyl-(1-&gt;3)-N-acetyl-alpha-D-glucosaminyl-diphospho-trans,octacis-decaprenol.</text>
        <dbReference type="EC" id="2.4.2.46"/>
    </reaction>
</comment>
<keyword evidence="7" id="KW-0808">Transferase</keyword>
<keyword evidence="8 13" id="KW-0812">Transmembrane</keyword>
<comment type="similarity">
    <text evidence="3">Belongs to the glycosyltransferase 85 family.</text>
</comment>
<feature type="transmembrane region" description="Helical" evidence="13">
    <location>
        <begin position="529"/>
        <end position="546"/>
    </location>
</feature>
<evidence type="ECO:0000256" key="2">
    <source>
        <dbReference type="ARBA" id="ARBA00004776"/>
    </source>
</evidence>
<feature type="transmembrane region" description="Helical" evidence="13">
    <location>
        <begin position="236"/>
        <end position="256"/>
    </location>
</feature>
<feature type="transmembrane region" description="Helical" evidence="13">
    <location>
        <begin position="39"/>
        <end position="58"/>
    </location>
</feature>
<dbReference type="EC" id="2.4.2.46" evidence="4"/>
<feature type="transmembrane region" description="Helical" evidence="13">
    <location>
        <begin position="437"/>
        <end position="459"/>
    </location>
</feature>
<evidence type="ECO:0000256" key="1">
    <source>
        <dbReference type="ARBA" id="ARBA00004651"/>
    </source>
</evidence>
<evidence type="ECO:0000256" key="11">
    <source>
        <dbReference type="ARBA" id="ARBA00033184"/>
    </source>
</evidence>
<evidence type="ECO:0000256" key="10">
    <source>
        <dbReference type="ARBA" id="ARBA00023136"/>
    </source>
</evidence>
<keyword evidence="6" id="KW-1003">Cell membrane</keyword>
<feature type="domain" description="Arabinofuranosyltransferase AftA N-terminal" evidence="15">
    <location>
        <begin position="325"/>
        <end position="524"/>
    </location>
</feature>
<protein>
    <recommendedName>
        <fullName evidence="5">Galactan 5-O-arabinofuranosyltransferase</fullName>
        <ecNumber evidence="4">2.4.2.46</ecNumber>
    </recommendedName>
    <alternativeName>
        <fullName evidence="11">Arabinofuranosyltransferase AftA</fullName>
    </alternativeName>
</protein>
<feature type="domain" description="Arabinofuranosyltransferase AftA C-terminal" evidence="14">
    <location>
        <begin position="549"/>
        <end position="721"/>
    </location>
</feature>
<evidence type="ECO:0000313" key="17">
    <source>
        <dbReference type="Proteomes" id="UP001064782"/>
    </source>
</evidence>
<name>A0A9P3Q8U0_9MYCO</name>
<feature type="domain" description="Arabinofuranosyltransferase AftA N-terminal" evidence="15">
    <location>
        <begin position="38"/>
        <end position="256"/>
    </location>
</feature>
<evidence type="ECO:0000256" key="12">
    <source>
        <dbReference type="ARBA" id="ARBA00034030"/>
    </source>
</evidence>
<keyword evidence="17" id="KW-1185">Reference proteome</keyword>
<gene>
    <name evidence="16" type="ORF">Mkiyose1413_39570</name>
</gene>
<feature type="transmembrane region" description="Helical" evidence="13">
    <location>
        <begin position="190"/>
        <end position="207"/>
    </location>
</feature>
<evidence type="ECO:0000256" key="13">
    <source>
        <dbReference type="SAM" id="Phobius"/>
    </source>
</evidence>
<evidence type="ECO:0000313" key="16">
    <source>
        <dbReference type="EMBL" id="GLD32074.1"/>
    </source>
</evidence>
<dbReference type="Pfam" id="PF12249">
    <property type="entry name" value="AftA_C"/>
    <property type="match status" value="1"/>
</dbReference>
<keyword evidence="9 13" id="KW-1133">Transmembrane helix</keyword>
<evidence type="ECO:0000259" key="14">
    <source>
        <dbReference type="Pfam" id="PF12249"/>
    </source>
</evidence>
<dbReference type="AlphaFoldDB" id="A0A9P3Q8U0"/>
<dbReference type="GO" id="GO:0005886">
    <property type="term" value="C:plasma membrane"/>
    <property type="evidence" value="ECO:0007669"/>
    <property type="project" value="UniProtKB-SubCell"/>
</dbReference>
<evidence type="ECO:0000256" key="3">
    <source>
        <dbReference type="ARBA" id="ARBA00009655"/>
    </source>
</evidence>
<evidence type="ECO:0000259" key="15">
    <source>
        <dbReference type="Pfam" id="PF12250"/>
    </source>
</evidence>
<dbReference type="EMBL" id="BRZI01000036">
    <property type="protein sequence ID" value="GLD32074.1"/>
    <property type="molecule type" value="Genomic_DNA"/>
</dbReference>
<feature type="transmembrane region" description="Helical" evidence="13">
    <location>
        <begin position="471"/>
        <end position="491"/>
    </location>
</feature>
<dbReference type="GO" id="GO:0044038">
    <property type="term" value="P:cell wall macromolecule biosynthetic process"/>
    <property type="evidence" value="ECO:0007669"/>
    <property type="project" value="InterPro"/>
</dbReference>
<evidence type="ECO:0000256" key="4">
    <source>
        <dbReference type="ARBA" id="ARBA00012037"/>
    </source>
</evidence>
<feature type="transmembrane region" description="Helical" evidence="13">
    <location>
        <begin position="104"/>
        <end position="124"/>
    </location>
</feature>
<feature type="transmembrane region" description="Helical" evidence="13">
    <location>
        <begin position="390"/>
        <end position="413"/>
    </location>
</feature>
<reference evidence="16" key="1">
    <citation type="submission" date="2022-08" db="EMBL/GenBank/DDBJ databases">
        <title>Mycobacterium kiyosense sp. nov., scotochromogenic slow-glowing species isolated from respiratory specimens.</title>
        <authorList>
            <person name="Fukano H."/>
            <person name="Kazumi Y."/>
            <person name="Sakagami N."/>
            <person name="Ato M."/>
            <person name="Mitarai S."/>
            <person name="Hoshino Y."/>
        </authorList>
    </citation>
    <scope>NUCLEOTIDE SEQUENCE</scope>
    <source>
        <strain evidence="16">1413</strain>
    </source>
</reference>
<accession>A0A9P3Q8U0</accession>
<feature type="transmembrane region" description="Helical" evidence="13">
    <location>
        <begin position="214"/>
        <end position="230"/>
    </location>
</feature>
<dbReference type="GO" id="GO:0016757">
    <property type="term" value="F:glycosyltransferase activity"/>
    <property type="evidence" value="ECO:0007669"/>
    <property type="project" value="InterPro"/>
</dbReference>
<dbReference type="InterPro" id="IPR020963">
    <property type="entry name" value="ArabinofuranosylTrfase_AftA_N"/>
</dbReference>
<dbReference type="Proteomes" id="UP001064782">
    <property type="component" value="Unassembled WGS sequence"/>
</dbReference>
<evidence type="ECO:0000256" key="7">
    <source>
        <dbReference type="ARBA" id="ARBA00022679"/>
    </source>
</evidence>